<dbReference type="PROSITE" id="PS51257">
    <property type="entry name" value="PROKAR_LIPOPROTEIN"/>
    <property type="match status" value="1"/>
</dbReference>
<sequence length="1083" mass="120719">MKRPLRIALMLPPVLAVGCAPAPDRQTLAELRKVAADTADVRVEQGLDKAMEGYKRYLQETPKTALTPEAMRRLADLKVEKQFGILGDGKWVEMEAPEPTTNASAVAVGAPVTSTAGARRQSAPARQAQAKPVQAQPPERMALSTTDSARPQAAGIADLSESQNDFERRATQQTPVAASEQGFSVSTPSGAAGESASGPLEAIALYDQLLAEYPNYEHNDKVLYQKSRAYDELGRTEEAMETMQRMIAAYPGSRYLDEVQFRRAEYFFTRRKFREAEPAYASIIALGPRSEYYELALYKLGWTLYKQEFYDEALDRYIALLDHKVSIGYDFDATNEEGDERRISDTFRVISLSFSNLGGPEIVGEYFGSKGSRTYEDRIYSNLGEFYLTKLRYHDAANAYRSFVGLYPFHRSSPHFGMRVIEIYTKGGFQKLVLDSKKDFAKTYGLQGQYWRHFEIGESPEVLSYLKSNLKDLANHYHAQYQREDLRAEKPANFREASQWYREFLVSFPKDAESPPINYQLADLLLEEKNFGEAAREYERTAYDYAIHDKAAAAGYAAIFAHRENLKGATEERQPQIKRDTIASSLKFADTFPAHEHAPNVLGAAADDLYELKDLRPALATAQKLLERYPAADLPIRRAAWTVAAHASVELGEYPQAEVAYTRVLELVPGNDEKRAALVENLAAAIYKQGEQANTAQDYRAAADHFLRIKQAAPTSQIRAAAEYDAGAALIRLQDWTAAAEVLEAFRRTYPEHELQRESTKQIAFVYRQSGQVARAASEYERIAAEADKPELRGEALLLAGDLHEQAKSADRALAVYLAYVQEFPKPVDLGVETRFKIADIYKGMHNEQLYHEQLKQIVAIDAAAGAERTNRTRTLAARSALVLAEKSYEQFAQARLVQPFEQSLQQKQKLMDATMKSLGALVDYQVGEVTAAATFYMAEVYYGFNRALMESERPRNMKAAQLQEYELELEDTAFPFEEKAIGVHEKNLELIRSGIYNAWIEKSLAKLAQLMPVRYAKAEMSSGLLGSIDRYAYRTPSAPPLDGVAPQPGAPAPEIAGAEPQPSAPASSIPVAATGAANAIAN</sequence>
<evidence type="ECO:0000313" key="3">
    <source>
        <dbReference type="EMBL" id="MBB6092382.1"/>
    </source>
</evidence>
<dbReference type="Pfam" id="PF14559">
    <property type="entry name" value="TPR_19"/>
    <property type="match status" value="1"/>
</dbReference>
<dbReference type="RefSeq" id="WP_184330102.1">
    <property type="nucleotide sequence ID" value="NZ_JACHHZ010000001.1"/>
</dbReference>
<dbReference type="InterPro" id="IPR011990">
    <property type="entry name" value="TPR-like_helical_dom_sf"/>
</dbReference>
<dbReference type="InterPro" id="IPR019734">
    <property type="entry name" value="TPR_rpt"/>
</dbReference>
<keyword evidence="1" id="KW-0802">TPR repeat</keyword>
<feature type="region of interest" description="Disordered" evidence="2">
    <location>
        <begin position="113"/>
        <end position="196"/>
    </location>
</feature>
<dbReference type="PANTHER" id="PTHR12558:SF13">
    <property type="entry name" value="CELL DIVISION CYCLE PROTEIN 27 HOMOLOG"/>
    <property type="match status" value="1"/>
</dbReference>
<feature type="region of interest" description="Disordered" evidence="2">
    <location>
        <begin position="1040"/>
        <end position="1070"/>
    </location>
</feature>
<dbReference type="EMBL" id="JACHHZ010000001">
    <property type="protein sequence ID" value="MBB6092382.1"/>
    <property type="molecule type" value="Genomic_DNA"/>
</dbReference>
<evidence type="ECO:0000313" key="4">
    <source>
        <dbReference type="Proteomes" id="UP000588068"/>
    </source>
</evidence>
<feature type="compositionally biased region" description="Low complexity" evidence="2">
    <location>
        <begin position="116"/>
        <end position="138"/>
    </location>
</feature>
<reference evidence="3 4" key="1">
    <citation type="submission" date="2020-08" db="EMBL/GenBank/DDBJ databases">
        <title>Genomic Encyclopedia of Type Strains, Phase IV (KMG-IV): sequencing the most valuable type-strain genomes for metagenomic binning, comparative biology and taxonomic classification.</title>
        <authorList>
            <person name="Goeker M."/>
        </authorList>
    </citation>
    <scope>NUCLEOTIDE SEQUENCE [LARGE SCALE GENOMIC DNA]</scope>
    <source>
        <strain evidence="3 4">DSM 26723</strain>
    </source>
</reference>
<keyword evidence="4" id="KW-1185">Reference proteome</keyword>
<organism evidence="3 4">
    <name type="scientific">Povalibacter uvarum</name>
    <dbReference type="NCBI Taxonomy" id="732238"/>
    <lineage>
        <taxon>Bacteria</taxon>
        <taxon>Pseudomonadati</taxon>
        <taxon>Pseudomonadota</taxon>
        <taxon>Gammaproteobacteria</taxon>
        <taxon>Steroidobacterales</taxon>
        <taxon>Steroidobacteraceae</taxon>
        <taxon>Povalibacter</taxon>
    </lineage>
</organism>
<dbReference type="PANTHER" id="PTHR12558">
    <property type="entry name" value="CELL DIVISION CYCLE 16,23,27"/>
    <property type="match status" value="1"/>
</dbReference>
<feature type="compositionally biased region" description="Polar residues" evidence="2">
    <location>
        <begin position="171"/>
        <end position="189"/>
    </location>
</feature>
<protein>
    <submittedName>
        <fullName evidence="3">Tetratricopeptide (TPR) repeat protein</fullName>
    </submittedName>
</protein>
<evidence type="ECO:0000256" key="2">
    <source>
        <dbReference type="SAM" id="MobiDB-lite"/>
    </source>
</evidence>
<dbReference type="Proteomes" id="UP000588068">
    <property type="component" value="Unassembled WGS sequence"/>
</dbReference>
<dbReference type="SUPFAM" id="SSF48452">
    <property type="entry name" value="TPR-like"/>
    <property type="match status" value="3"/>
</dbReference>
<dbReference type="PROSITE" id="PS50005">
    <property type="entry name" value="TPR"/>
    <property type="match status" value="2"/>
</dbReference>
<dbReference type="SMART" id="SM00028">
    <property type="entry name" value="TPR"/>
    <property type="match status" value="6"/>
</dbReference>
<dbReference type="Gene3D" id="1.25.40.10">
    <property type="entry name" value="Tetratricopeptide repeat domain"/>
    <property type="match status" value="5"/>
</dbReference>
<gene>
    <name evidence="3" type="ORF">HNQ60_001228</name>
</gene>
<comment type="caution">
    <text evidence="3">The sequence shown here is derived from an EMBL/GenBank/DDBJ whole genome shotgun (WGS) entry which is preliminary data.</text>
</comment>
<feature type="repeat" description="TPR" evidence="1">
    <location>
        <begin position="638"/>
        <end position="671"/>
    </location>
</feature>
<feature type="repeat" description="TPR" evidence="1">
    <location>
        <begin position="377"/>
        <end position="410"/>
    </location>
</feature>
<dbReference type="Pfam" id="PF13432">
    <property type="entry name" value="TPR_16"/>
    <property type="match status" value="1"/>
</dbReference>
<accession>A0A841HJQ2</accession>
<dbReference type="Pfam" id="PF13174">
    <property type="entry name" value="TPR_6"/>
    <property type="match status" value="1"/>
</dbReference>
<dbReference type="AlphaFoldDB" id="A0A841HJQ2"/>
<feature type="compositionally biased region" description="Low complexity" evidence="2">
    <location>
        <begin position="1053"/>
        <end position="1070"/>
    </location>
</feature>
<evidence type="ECO:0000256" key="1">
    <source>
        <dbReference type="PROSITE-ProRule" id="PRU00339"/>
    </source>
</evidence>
<proteinExistence type="predicted"/>
<name>A0A841HJQ2_9GAMM</name>